<sequence length="625" mass="70812">MEELLRGALRALYARHNYDVTSLSCYVERQLPLRDPFFQLKRVPHFQVRDDLHRCDTPAYRPIQRLENATPEDLCHRGRAGCRRVLVEGDIGTGKTFLCYFLLHQWAEPKPKPHANNTTKSPRGDDLNTYKLVIYLDCVRLPVSDFLAKCQPYVHKRHVYVAACALLALAPLQGEGRLVQERVYDWLLRNQSETCLIFDNVDASDAWLQIIQEAAREHHGFGKILVCATPERVPKKNIDALYYCYGLHPEYGTKLNASRLKRVSATLARGPPFPSSWTLQELLRNPLILALLSAYLKDLNHRRLPRTQFELIEGVIGFAMIGDPCPVSPSAERPGCEAGSASLMTICETVAFECIETNTNYFCKSKFPSYFWTKHLCDCRLLHEVTMWRSKVCPFIVKKKQGNPVVSFTSRCIRDYLASKRVCRYLLSDRDSKQFLHTLVHRRQFHSVVRFSIRHLVKLGRLDVVRALLEQLLAAEPQRWVKAHPGQGQGLGCRSHYVGSSESFSRGRLCEQKDVLSWLRETDFHPQLLEVVARRFPAILELAHSECPPETVMDFVSAAQAASAAAGGGKWFNVQGMVLFLDGMFLNSGLGLDLARALAELDLADHPGGVPSQCGGHRLRRAIPL</sequence>
<dbReference type="OrthoDB" id="6059234at2759"/>
<dbReference type="InterPro" id="IPR027417">
    <property type="entry name" value="P-loop_NTPase"/>
</dbReference>
<gene>
    <name evidence="1" type="ORF">C0Q70_21445</name>
</gene>
<evidence type="ECO:0000313" key="2">
    <source>
        <dbReference type="Proteomes" id="UP000245119"/>
    </source>
</evidence>
<protein>
    <recommendedName>
        <fullName evidence="3">NACHT domain-containing protein</fullName>
    </recommendedName>
</protein>
<evidence type="ECO:0008006" key="3">
    <source>
        <dbReference type="Google" id="ProtNLM"/>
    </source>
</evidence>
<dbReference type="Proteomes" id="UP000245119">
    <property type="component" value="Linkage Group LG14"/>
</dbReference>
<dbReference type="AlphaFoldDB" id="A0A2T7NCJ4"/>
<accession>A0A2T7NCJ4</accession>
<keyword evidence="2" id="KW-1185">Reference proteome</keyword>
<name>A0A2T7NCJ4_POMCA</name>
<dbReference type="EMBL" id="PZQS01000014">
    <property type="protein sequence ID" value="PVD18888.1"/>
    <property type="molecule type" value="Genomic_DNA"/>
</dbReference>
<comment type="caution">
    <text evidence="1">The sequence shown here is derived from an EMBL/GenBank/DDBJ whole genome shotgun (WGS) entry which is preliminary data.</text>
</comment>
<reference evidence="1 2" key="1">
    <citation type="submission" date="2018-04" db="EMBL/GenBank/DDBJ databases">
        <title>The genome of golden apple snail Pomacea canaliculata provides insight into stress tolerance and invasive adaptation.</title>
        <authorList>
            <person name="Liu C."/>
            <person name="Liu B."/>
            <person name="Ren Y."/>
            <person name="Zhang Y."/>
            <person name="Wang H."/>
            <person name="Li S."/>
            <person name="Jiang F."/>
            <person name="Yin L."/>
            <person name="Zhang G."/>
            <person name="Qian W."/>
            <person name="Fan W."/>
        </authorList>
    </citation>
    <scope>NUCLEOTIDE SEQUENCE [LARGE SCALE GENOMIC DNA]</scope>
    <source>
        <strain evidence="1">SZHN2017</strain>
        <tissue evidence="1">Muscle</tissue>
    </source>
</reference>
<organism evidence="1 2">
    <name type="scientific">Pomacea canaliculata</name>
    <name type="common">Golden apple snail</name>
    <dbReference type="NCBI Taxonomy" id="400727"/>
    <lineage>
        <taxon>Eukaryota</taxon>
        <taxon>Metazoa</taxon>
        <taxon>Spiralia</taxon>
        <taxon>Lophotrochozoa</taxon>
        <taxon>Mollusca</taxon>
        <taxon>Gastropoda</taxon>
        <taxon>Caenogastropoda</taxon>
        <taxon>Architaenioglossa</taxon>
        <taxon>Ampullarioidea</taxon>
        <taxon>Ampullariidae</taxon>
        <taxon>Pomacea</taxon>
    </lineage>
</organism>
<proteinExistence type="predicted"/>
<dbReference type="Gene3D" id="3.40.50.300">
    <property type="entry name" value="P-loop containing nucleotide triphosphate hydrolases"/>
    <property type="match status" value="1"/>
</dbReference>
<evidence type="ECO:0000313" key="1">
    <source>
        <dbReference type="EMBL" id="PVD18888.1"/>
    </source>
</evidence>